<evidence type="ECO:0000313" key="3">
    <source>
        <dbReference type="EMBL" id="KAK4283061.1"/>
    </source>
</evidence>
<feature type="transmembrane region" description="Helical" evidence="1">
    <location>
        <begin position="69"/>
        <end position="87"/>
    </location>
</feature>
<dbReference type="Pfam" id="PF24867">
    <property type="entry name" value="DUF7733"/>
    <property type="match status" value="1"/>
</dbReference>
<dbReference type="AlphaFoldDB" id="A0AAE1N5C1"/>
<comment type="caution">
    <text evidence="3">The sequence shown here is derived from an EMBL/GenBank/DDBJ whole genome shotgun (WGS) entry which is preliminary data.</text>
</comment>
<feature type="transmembrane region" description="Helical" evidence="1">
    <location>
        <begin position="211"/>
        <end position="233"/>
    </location>
</feature>
<proteinExistence type="predicted"/>
<name>A0AAE1N5C1_9FABA</name>
<evidence type="ECO:0000256" key="1">
    <source>
        <dbReference type="SAM" id="Phobius"/>
    </source>
</evidence>
<dbReference type="InterPro" id="IPR056635">
    <property type="entry name" value="DUF7733"/>
</dbReference>
<accession>A0AAE1N5C1</accession>
<reference evidence="3" key="1">
    <citation type="submission" date="2023-10" db="EMBL/GenBank/DDBJ databases">
        <title>Chromosome-level genome of the transformable northern wattle, Acacia crassicarpa.</title>
        <authorList>
            <person name="Massaro I."/>
            <person name="Sinha N.R."/>
            <person name="Poethig S."/>
            <person name="Leichty A.R."/>
        </authorList>
    </citation>
    <scope>NUCLEOTIDE SEQUENCE</scope>
    <source>
        <strain evidence="3">Acra3RX</strain>
        <tissue evidence="3">Leaf</tissue>
    </source>
</reference>
<evidence type="ECO:0000313" key="4">
    <source>
        <dbReference type="Proteomes" id="UP001293593"/>
    </source>
</evidence>
<dbReference type="Proteomes" id="UP001293593">
    <property type="component" value="Unassembled WGS sequence"/>
</dbReference>
<evidence type="ECO:0000259" key="2">
    <source>
        <dbReference type="Pfam" id="PF24867"/>
    </source>
</evidence>
<keyword evidence="1" id="KW-1133">Transmembrane helix</keyword>
<keyword evidence="4" id="KW-1185">Reference proteome</keyword>
<gene>
    <name evidence="3" type="ORF">QN277_000060</name>
</gene>
<organism evidence="3 4">
    <name type="scientific">Acacia crassicarpa</name>
    <name type="common">northern wattle</name>
    <dbReference type="NCBI Taxonomy" id="499986"/>
    <lineage>
        <taxon>Eukaryota</taxon>
        <taxon>Viridiplantae</taxon>
        <taxon>Streptophyta</taxon>
        <taxon>Embryophyta</taxon>
        <taxon>Tracheophyta</taxon>
        <taxon>Spermatophyta</taxon>
        <taxon>Magnoliopsida</taxon>
        <taxon>eudicotyledons</taxon>
        <taxon>Gunneridae</taxon>
        <taxon>Pentapetalae</taxon>
        <taxon>rosids</taxon>
        <taxon>fabids</taxon>
        <taxon>Fabales</taxon>
        <taxon>Fabaceae</taxon>
        <taxon>Caesalpinioideae</taxon>
        <taxon>mimosoid clade</taxon>
        <taxon>Acacieae</taxon>
        <taxon>Acacia</taxon>
    </lineage>
</organism>
<dbReference type="EMBL" id="JAWXYG010000001">
    <property type="protein sequence ID" value="KAK4283061.1"/>
    <property type="molecule type" value="Genomic_DNA"/>
</dbReference>
<protein>
    <recommendedName>
        <fullName evidence="2">DUF7733 domain-containing protein</fullName>
    </recommendedName>
</protein>
<dbReference type="PANTHER" id="PTHR33829">
    <property type="entry name" value="OSJNBA0044M19.10 PROTEIN"/>
    <property type="match status" value="1"/>
</dbReference>
<keyword evidence="1" id="KW-0812">Transmembrane</keyword>
<sequence length="248" mass="27914">MSGGVGPVGSDITIPKEQEGIHKEHQDPNHHHSLKIHKIKSTFLSFPQLNSLAVIIILASSGMVSLEDFSFLIFSFIYLFFISKIAFPVKPNFSYPPVFDRKNKILRLYVHIGAIIGLYAPIAYILVGTYEGDKEGIKAASPHLLLLASQIFMEGVAFTGKFSPPSRAFVPVLYNSRRIFTIVDWLRTEMYKAQAQDSGGGSDMRVMVGRVLAVANMMFWCYNLFGFLLPVYLPKVFKMYYSGNKEKE</sequence>
<keyword evidence="1" id="KW-0472">Membrane</keyword>
<feature type="domain" description="DUF7733" evidence="2">
    <location>
        <begin position="45"/>
        <end position="241"/>
    </location>
</feature>
<dbReference type="PANTHER" id="PTHR33829:SF1">
    <property type="entry name" value="TRANSMEMBRANE PROTEIN"/>
    <property type="match status" value="1"/>
</dbReference>
<feature type="transmembrane region" description="Helical" evidence="1">
    <location>
        <begin position="43"/>
        <end position="63"/>
    </location>
</feature>
<feature type="transmembrane region" description="Helical" evidence="1">
    <location>
        <begin position="108"/>
        <end position="127"/>
    </location>
</feature>